<protein>
    <recommendedName>
        <fullName evidence="3">LamG-like jellyroll fold domain-containing protein</fullName>
    </recommendedName>
</protein>
<accession>A0A6C0BTL0</accession>
<feature type="transmembrane region" description="Helical" evidence="1">
    <location>
        <begin position="50"/>
        <end position="75"/>
    </location>
</feature>
<keyword evidence="1" id="KW-1133">Transmembrane helix</keyword>
<dbReference type="Pfam" id="PF13385">
    <property type="entry name" value="Laminin_G_3"/>
    <property type="match status" value="1"/>
</dbReference>
<dbReference type="AlphaFoldDB" id="A0A6C0BTL0"/>
<keyword evidence="1" id="KW-0472">Membrane</keyword>
<keyword evidence="1" id="KW-0812">Transmembrane</keyword>
<evidence type="ECO:0000256" key="1">
    <source>
        <dbReference type="SAM" id="Phobius"/>
    </source>
</evidence>
<reference evidence="2" key="1">
    <citation type="journal article" date="2020" name="Nature">
        <title>Giant virus diversity and host interactions through global metagenomics.</title>
        <authorList>
            <person name="Schulz F."/>
            <person name="Roux S."/>
            <person name="Paez-Espino D."/>
            <person name="Jungbluth S."/>
            <person name="Walsh D.A."/>
            <person name="Denef V.J."/>
            <person name="McMahon K.D."/>
            <person name="Konstantinidis K.T."/>
            <person name="Eloe-Fadrosh E.A."/>
            <person name="Kyrpides N.C."/>
            <person name="Woyke T."/>
        </authorList>
    </citation>
    <scope>NUCLEOTIDE SEQUENCE</scope>
    <source>
        <strain evidence="2">GVMAG-M-3300018868-6</strain>
    </source>
</reference>
<name>A0A6C0BTL0_9ZZZZ</name>
<dbReference type="Gene3D" id="2.60.120.200">
    <property type="match status" value="1"/>
</dbReference>
<dbReference type="SUPFAM" id="SSF49899">
    <property type="entry name" value="Concanavalin A-like lectins/glucanases"/>
    <property type="match status" value="1"/>
</dbReference>
<sequence>MSYSTITSGIRGSADELRKKMANAFHGFESPHAVSATKEFLQSNSFVAKLAFLVLVIIAFVLLMRVGVQTLVYFFTPKNSPVLVNGMKDAKKLVVIPQNPASKHSIPLKRSVDQDTGAEFTYSTWIYIDDLEYLRGQYKHVFHKGNDKISFDGERIGMNFPNNAPGLYIHPNKNALVVVMNTFKNIDERIEIDSIPLNKWIHVLIRLEGRNLDVYVNGNIAKRHELSDVPKQNYGDVYVNMNGGFSGLISDLRYFNYGLSPAEIMNVSGKGPNMKTDKSMNVFPPYFSLRWYFSKSQ</sequence>
<evidence type="ECO:0000313" key="2">
    <source>
        <dbReference type="EMBL" id="QHS95687.1"/>
    </source>
</evidence>
<dbReference type="InterPro" id="IPR013320">
    <property type="entry name" value="ConA-like_dom_sf"/>
</dbReference>
<proteinExistence type="predicted"/>
<dbReference type="EMBL" id="MN739255">
    <property type="protein sequence ID" value="QHS95687.1"/>
    <property type="molecule type" value="Genomic_DNA"/>
</dbReference>
<evidence type="ECO:0008006" key="3">
    <source>
        <dbReference type="Google" id="ProtNLM"/>
    </source>
</evidence>
<organism evidence="2">
    <name type="scientific">viral metagenome</name>
    <dbReference type="NCBI Taxonomy" id="1070528"/>
    <lineage>
        <taxon>unclassified sequences</taxon>
        <taxon>metagenomes</taxon>
        <taxon>organismal metagenomes</taxon>
    </lineage>
</organism>